<accession>A0AC35EXB2</accession>
<evidence type="ECO:0000313" key="2">
    <source>
        <dbReference type="WBParaSite" id="PS1159_v2.g11647.t1"/>
    </source>
</evidence>
<dbReference type="WBParaSite" id="PS1159_v2.g11647.t1">
    <property type="protein sequence ID" value="PS1159_v2.g11647.t1"/>
    <property type="gene ID" value="PS1159_v2.g11647"/>
</dbReference>
<organism evidence="1 2">
    <name type="scientific">Panagrolaimus sp. PS1159</name>
    <dbReference type="NCBI Taxonomy" id="55785"/>
    <lineage>
        <taxon>Eukaryota</taxon>
        <taxon>Metazoa</taxon>
        <taxon>Ecdysozoa</taxon>
        <taxon>Nematoda</taxon>
        <taxon>Chromadorea</taxon>
        <taxon>Rhabditida</taxon>
        <taxon>Tylenchina</taxon>
        <taxon>Panagrolaimomorpha</taxon>
        <taxon>Panagrolaimoidea</taxon>
        <taxon>Panagrolaimidae</taxon>
        <taxon>Panagrolaimus</taxon>
    </lineage>
</organism>
<sequence>MDKQNINLLSKIPYMVSWKADGMRYLVLINGEKEIYAFDRENNVFHLPLKFPRKDHLDQHVFDTLIDVEIIVQVLPNGNLRPKMLIFNLVVYEKNEIGKEYFKVRTDAIKDLLINPRNEAAAMGLFDKSKEPISIARKDFWDIADTVNLLNLNFRLSLGHHVDGLIFQPADPYTPGQFNHLMKWKPPEESSIDFKLKIRKHQESADLINFVGELYVQGLEEAFANIAVTENLQQYNGRIIECNFKDNSWHFMRERIDKSQPNSLSTAKSVMETIRNPLTDEYLIEYIKQNAYSNCGK</sequence>
<name>A0AC35EXB2_9BILA</name>
<evidence type="ECO:0000313" key="1">
    <source>
        <dbReference type="Proteomes" id="UP000887580"/>
    </source>
</evidence>
<dbReference type="Proteomes" id="UP000887580">
    <property type="component" value="Unplaced"/>
</dbReference>
<protein>
    <submittedName>
        <fullName evidence="2">mRNA guanylyltransferase</fullName>
    </submittedName>
</protein>
<reference evidence="2" key="1">
    <citation type="submission" date="2022-11" db="UniProtKB">
        <authorList>
            <consortium name="WormBaseParasite"/>
        </authorList>
    </citation>
    <scope>IDENTIFICATION</scope>
</reference>
<proteinExistence type="predicted"/>